<evidence type="ECO:0000256" key="15">
    <source>
        <dbReference type="ARBA" id="ARBA00044679"/>
    </source>
</evidence>
<keyword evidence="3" id="KW-0489">Methyltransferase</keyword>
<evidence type="ECO:0000256" key="9">
    <source>
        <dbReference type="ARBA" id="ARBA00022840"/>
    </source>
</evidence>
<dbReference type="InterPro" id="IPR048603">
    <property type="entry name" value="Reovirus_L2_6th"/>
</dbReference>
<dbReference type="InterPro" id="IPR048604">
    <property type="entry name" value="Reovirus_L2_4th"/>
</dbReference>
<dbReference type="GO" id="GO:0005524">
    <property type="term" value="F:ATP binding"/>
    <property type="evidence" value="ECO:0007669"/>
    <property type="project" value="UniProtKB-KW"/>
</dbReference>
<keyword evidence="7" id="KW-0547">Nucleotide-binding</keyword>
<dbReference type="InterPro" id="IPR013783">
    <property type="entry name" value="Ig-like_fold"/>
</dbReference>
<accession>A0A172T0N7</accession>
<keyword evidence="11" id="KW-0506">mRNA capping</keyword>
<feature type="domain" description="Reovirus core-spike protein lambda-2-like second methyltransferase" evidence="24">
    <location>
        <begin position="801"/>
        <end position="1031"/>
    </location>
</feature>
<evidence type="ECO:0000256" key="7">
    <source>
        <dbReference type="ARBA" id="ARBA00022741"/>
    </source>
</evidence>
<dbReference type="Pfam" id="PF21061">
    <property type="entry name" value="Reovirus_L2_7th"/>
    <property type="match status" value="1"/>
</dbReference>
<evidence type="ECO:0000256" key="4">
    <source>
        <dbReference type="ARBA" id="ARBA00022664"/>
    </source>
</evidence>
<evidence type="ECO:0000259" key="22">
    <source>
        <dbReference type="Pfam" id="PF21064"/>
    </source>
</evidence>
<dbReference type="InterPro" id="IPR048598">
    <property type="entry name" value="Reovirus_L2_MT1"/>
</dbReference>
<dbReference type="GO" id="GO:0005525">
    <property type="term" value="F:GTP binding"/>
    <property type="evidence" value="ECO:0007669"/>
    <property type="project" value="UniProtKB-KW"/>
</dbReference>
<dbReference type="GO" id="GO:0004484">
    <property type="term" value="F:mRNA guanylyltransferase activity"/>
    <property type="evidence" value="ECO:0007669"/>
    <property type="project" value="UniProtKB-EC"/>
</dbReference>
<keyword evidence="8" id="KW-1152">Outer capsid protein</keyword>
<keyword evidence="5 25" id="KW-0808">Transferase</keyword>
<dbReference type="Gene3D" id="3.90.1810.10">
    <property type="entry name" value="Reovirus components"/>
    <property type="match status" value="1"/>
</dbReference>
<comment type="function">
    <text evidence="14">Outer capsid protein involved in mRNA capping. Catalyzes the last 3 enzymatic activities for formation of the 5' cap structure on the viral plus-strand transcripts, namely the RNA guanylyltransferase, RNA-7N- and RNA-2'O-methyltransferase activities.</text>
</comment>
<dbReference type="InterPro" id="IPR048596">
    <property type="entry name" value="Reovirus_L2_N"/>
</dbReference>
<dbReference type="Pfam" id="PF21064">
    <property type="entry name" value="Reovirus_L2_N"/>
    <property type="match status" value="1"/>
</dbReference>
<dbReference type="InterPro" id="IPR010311">
    <property type="entry name" value="Reovirus_L2"/>
</dbReference>
<organism evidence="25 26">
    <name type="scientific">Grass carp reovirus</name>
    <name type="common">GCRV</name>
    <dbReference type="NCBI Taxonomy" id="128987"/>
    <lineage>
        <taxon>Viruses</taxon>
        <taxon>Riboviria</taxon>
        <taxon>Orthornavirae</taxon>
        <taxon>Duplornaviricota</taxon>
        <taxon>Resentoviricetes</taxon>
        <taxon>Reovirales</taxon>
        <taxon>Spinareoviridae</taxon>
        <taxon>Aquareovirus</taxon>
        <taxon>Aquareovirus ctenopharyngodontis</taxon>
    </lineage>
</organism>
<evidence type="ECO:0000256" key="5">
    <source>
        <dbReference type="ARBA" id="ARBA00022679"/>
    </source>
</evidence>
<comment type="subcellular location">
    <subcellularLocation>
        <location evidence="1">Virion</location>
    </subcellularLocation>
</comment>
<evidence type="ECO:0000256" key="13">
    <source>
        <dbReference type="ARBA" id="ARBA00023268"/>
    </source>
</evidence>
<protein>
    <submittedName>
        <fullName evidence="25">Guanylyl transferase/methyl transferase VP1</fullName>
    </submittedName>
</protein>
<dbReference type="InterPro" id="IPR048597">
    <property type="entry name" value="Reovirus_L2_MT2"/>
</dbReference>
<evidence type="ECO:0000259" key="17">
    <source>
        <dbReference type="Pfam" id="PF06016"/>
    </source>
</evidence>
<dbReference type="GO" id="GO:0004482">
    <property type="term" value="F:mRNA 5'-cap (guanine-N7-)-methyltransferase activity"/>
    <property type="evidence" value="ECO:0007669"/>
    <property type="project" value="UniProtKB-EC"/>
</dbReference>
<feature type="domain" description="Reovirus core-spike protein lambda-2-like GTase" evidence="21">
    <location>
        <begin position="145"/>
        <end position="392"/>
    </location>
</feature>
<sequence length="1299" mass="141327">MAAVFGIQLVPKLNTSTTRRTFLPLRFDLLLDRLQSTNLHGVLYRALDFNPVDRSATVIQTYPPLNAWSPHPAFIENPLDYRDWTEFIHDRALAFVGVLTQRYPLTQNAQRYTNPLVLGAAFGDFLNARSIDIFLDRLFYDPTQDSPITAITKFPYQWTIDFNVTADSIRTPAGCKYITLYGYDPSRPSTPATYGKHRPTYATVFYYSTLPARSRLLANLAAGPTVLEHFDSPTYGPHLLLPQTGDVLGYSSSLISQAALLMVESVMDALRDNANASASTAVTRLDQSYHPVTSFDPSTFNTLLQRATNLALLAVQGVQSESAIPAIPTMSDVRSFVARLMAEGDPQQWFPYRVDQILYWPESPFVPPIGPFYAPFRPVNFPFTTGSYTVVPDASRPLRLLPQYRNATITVQQADDAYEDTALSPLITTHGFCVTGGVFTSIYDISGDPTAYPPAQLVDTPNDYFDRERMARRDLFRRLRAPADRSAIKDRAVFDFLASLVNPTTANPVLDTNFSMAYLGASSAHANADEPVILADIRSGSIPGLPIPRRIVQFGYDVVHGSLLDLSRAVPTGTFGLVYADLDQVEDAGTDMPAANRAAIAMLGTALQMTTAGGVSVLKVNFPTRAFWTQVFNLYATHATTLHLVKPTIVNSSEVFLVFGGRQSNGALRSTTALQRALLSLYARNAAIDRAVTHIPFFGVPDDGTSDLGIDAVRLFDPMFSDAVANLPSNALASLVSRVVPSSIMFTRVPSNGPVSTTIYGKRTFLSNRRRARLRDVPMLITTTLVHQRRFTTPPTFTLFSSEAVPVTTLVAAGYNSFISEQTRNPNLAHLLDLGTGPECRILSLIPPTLQVTMSDARPCAELMASFDPALTAYVQGDYSTVAFWNGIRCDCATAIFTLGAAAAAAGTDLIAFVQQLIPRIVAAGGTRMWLQLNTPLYEASSLPDLIDIDLRDHVYRFNGGERVEPYADPVPLQQAIAALLPAAALSWHTLSPTCDWLPYIIGVGSPLNLSDINTAISYSRLTPILHIDTTTPPLRVNPVPTPLNQQCAIRITSLDPAAVLSVQHNGVEVIGGTPGNVISVAGAAALQYILANQEFLLQFTPTLPGIFDVFLTTLGQPPVPRGSFTITPPPTTVALNVPPPGQLDFTDVGNDARITCDPYYQLAVCIFKDGQYVRVNPEKASVVTNAPNRDLHFVLDLADNHVLLYLCDVTPSGLGDRIAFPIVDIYRIAFPRNTPVRASLPYTGGGAHLTSGGNPFMSLTTPPAVLPAGVALAALSTSVATQYPTYTLPAGVYEYVIE</sequence>
<feature type="domain" description="Reovirus core-spike protein lambda-2-like 6th" evidence="18">
    <location>
        <begin position="1033"/>
        <end position="1130"/>
    </location>
</feature>
<feature type="domain" description="Reovirus core-spike protein lambda-2-like 7th" evidence="19">
    <location>
        <begin position="1134"/>
        <end position="1232"/>
    </location>
</feature>
<feature type="domain" description="Reovirus core-spike protein lambda-2-like C-terminal" evidence="17">
    <location>
        <begin position="1233"/>
        <end position="1298"/>
    </location>
</feature>
<evidence type="ECO:0000256" key="14">
    <source>
        <dbReference type="ARBA" id="ARBA00025114"/>
    </source>
</evidence>
<evidence type="ECO:0000259" key="19">
    <source>
        <dbReference type="Pfam" id="PF21061"/>
    </source>
</evidence>
<feature type="domain" description="Reovirus core-spike protein lambda-2-like N-terminal" evidence="22">
    <location>
        <begin position="2"/>
        <end position="143"/>
    </location>
</feature>
<evidence type="ECO:0000259" key="21">
    <source>
        <dbReference type="Pfam" id="PF21063"/>
    </source>
</evidence>
<evidence type="ECO:0000256" key="8">
    <source>
        <dbReference type="ARBA" id="ARBA00022770"/>
    </source>
</evidence>
<evidence type="ECO:0000256" key="12">
    <source>
        <dbReference type="ARBA" id="ARBA00023134"/>
    </source>
</evidence>
<feature type="domain" description="Reovirus core-spike protein lambda-2-like ferredoxin-like" evidence="20">
    <location>
        <begin position="692"/>
        <end position="800"/>
    </location>
</feature>
<dbReference type="InterPro" id="IPR029063">
    <property type="entry name" value="SAM-dependent_MTases_sf"/>
</dbReference>
<evidence type="ECO:0000256" key="10">
    <source>
        <dbReference type="ARBA" id="ARBA00022844"/>
    </source>
</evidence>
<dbReference type="Pfam" id="PF21065">
    <property type="entry name" value="Reovirus_L2_MT1"/>
    <property type="match status" value="1"/>
</dbReference>
<dbReference type="Pfam" id="PF06016">
    <property type="entry name" value="Reovirus_L2_8th"/>
    <property type="match status" value="1"/>
</dbReference>
<dbReference type="EMBL" id="KU240074">
    <property type="protein sequence ID" value="ANE37522.1"/>
    <property type="molecule type" value="Genomic_RNA"/>
</dbReference>
<evidence type="ECO:0000256" key="16">
    <source>
        <dbReference type="ARBA" id="ARBA00044712"/>
    </source>
</evidence>
<keyword evidence="6" id="KW-0949">S-adenosyl-L-methionine</keyword>
<name>A0A172T0N7_GCRV</name>
<evidence type="ECO:0000313" key="25">
    <source>
        <dbReference type="EMBL" id="ANE37522.1"/>
    </source>
</evidence>
<dbReference type="Pfam" id="PF21062">
    <property type="entry name" value="Reovirus_L2_4th"/>
    <property type="match status" value="1"/>
</dbReference>
<comment type="catalytic activity">
    <reaction evidence="16">
        <text>a 5'-end (5'-triphosphoguanosine)-ribonucleoside in mRNA + S-adenosyl-L-methionine = a 5'-end (N(7)-methyl 5'-triphosphoguanosine)-ribonucleoside in mRNA + S-adenosyl-L-homocysteine</text>
        <dbReference type="Rhea" id="RHEA:67008"/>
        <dbReference type="Rhea" id="RHEA-COMP:17166"/>
        <dbReference type="Rhea" id="RHEA-COMP:17167"/>
        <dbReference type="ChEBI" id="CHEBI:57856"/>
        <dbReference type="ChEBI" id="CHEBI:59789"/>
        <dbReference type="ChEBI" id="CHEBI:156461"/>
        <dbReference type="ChEBI" id="CHEBI:167617"/>
        <dbReference type="EC" id="2.1.1.56"/>
    </reaction>
</comment>
<evidence type="ECO:0000259" key="20">
    <source>
        <dbReference type="Pfam" id="PF21062"/>
    </source>
</evidence>
<keyword evidence="10" id="KW-0946">Virion</keyword>
<evidence type="ECO:0000313" key="26">
    <source>
        <dbReference type="Proteomes" id="UP000142911"/>
    </source>
</evidence>
<keyword evidence="13" id="KW-0511">Multifunctional enzyme</keyword>
<keyword evidence="12" id="KW-0342">GTP-binding</keyword>
<evidence type="ECO:0000256" key="11">
    <source>
        <dbReference type="ARBA" id="ARBA00023042"/>
    </source>
</evidence>
<dbReference type="Gene3D" id="3.40.50.150">
    <property type="entry name" value="Vaccinia Virus protein VP39"/>
    <property type="match status" value="1"/>
</dbReference>
<dbReference type="Pfam" id="PF21060">
    <property type="entry name" value="Reovirus_L2_6th"/>
    <property type="match status" value="1"/>
</dbReference>
<dbReference type="InterPro" id="IPR048602">
    <property type="entry name" value="Reovirus_L2_7th"/>
</dbReference>
<dbReference type="Gene3D" id="3.40.50.10760">
    <property type="entry name" value="Reovirus core"/>
    <property type="match status" value="1"/>
</dbReference>
<keyword evidence="4" id="KW-0507">mRNA processing</keyword>
<evidence type="ECO:0000259" key="24">
    <source>
        <dbReference type="Pfam" id="PF21066"/>
    </source>
</evidence>
<dbReference type="Pfam" id="PF21066">
    <property type="entry name" value="Reovirus_L2_MT2"/>
    <property type="match status" value="1"/>
</dbReference>
<evidence type="ECO:0000259" key="18">
    <source>
        <dbReference type="Pfam" id="PF21060"/>
    </source>
</evidence>
<dbReference type="InterPro" id="IPR048294">
    <property type="entry name" value="Reovirus_L2_8th"/>
</dbReference>
<keyword evidence="9" id="KW-0067">ATP-binding</keyword>
<dbReference type="GO" id="GO:0039624">
    <property type="term" value="C:viral outer capsid"/>
    <property type="evidence" value="ECO:0007669"/>
    <property type="project" value="UniProtKB-KW"/>
</dbReference>
<evidence type="ECO:0000256" key="6">
    <source>
        <dbReference type="ARBA" id="ARBA00022691"/>
    </source>
</evidence>
<comment type="catalytic activity">
    <reaction evidence="15">
        <text>a 5'-end diphospho-ribonucleoside in mRNA + GTP + H(+) = a 5'-end (5'-triphosphoguanosine)-ribonucleoside in mRNA + diphosphate</text>
        <dbReference type="Rhea" id="RHEA:67012"/>
        <dbReference type="Rhea" id="RHEA-COMP:17165"/>
        <dbReference type="Rhea" id="RHEA-COMP:17166"/>
        <dbReference type="ChEBI" id="CHEBI:15378"/>
        <dbReference type="ChEBI" id="CHEBI:33019"/>
        <dbReference type="ChEBI" id="CHEBI:37565"/>
        <dbReference type="ChEBI" id="CHEBI:167616"/>
        <dbReference type="ChEBI" id="CHEBI:167617"/>
        <dbReference type="EC" id="2.7.7.50"/>
    </reaction>
</comment>
<dbReference type="PIRSF" id="PIRSF000845">
    <property type="entry name" value="Reovirus_L2"/>
    <property type="match status" value="1"/>
</dbReference>
<feature type="domain" description="Reovirus core-spike protein lambda-2-like first methyltransferase" evidence="23">
    <location>
        <begin position="397"/>
        <end position="689"/>
    </location>
</feature>
<proteinExistence type="predicted"/>
<dbReference type="Gene3D" id="2.60.40.10">
    <property type="entry name" value="Immunoglobulins"/>
    <property type="match status" value="1"/>
</dbReference>
<evidence type="ECO:0000259" key="23">
    <source>
        <dbReference type="Pfam" id="PF21065"/>
    </source>
</evidence>
<dbReference type="InterPro" id="IPR048601">
    <property type="entry name" value="Reovirus_L2_GTase"/>
</dbReference>
<reference evidence="25 26" key="1">
    <citation type="submission" date="2015-12" db="EMBL/GenBank/DDBJ databases">
        <title>Complete genome characterization of a novel reovirus from grass carp in China.</title>
        <authorList>
            <person name="Zeng W."/>
            <person name="Li X."/>
            <person name="Wang Q."/>
            <person name="Wang Y."/>
            <person name="Li Y."/>
            <person name="Song X."/>
            <person name="Liu C."/>
            <person name="Shi C."/>
            <person name="Fang X."/>
            <person name="Wu S."/>
        </authorList>
    </citation>
    <scope>NUCLEOTIDE SEQUENCE [LARGE SCALE GENOMIC DNA]</scope>
    <source>
        <strain evidence="25">GZ1208</strain>
    </source>
</reference>
<dbReference type="Gene3D" id="3.55.60.10">
    <property type="entry name" value="Reovirus components"/>
    <property type="match status" value="1"/>
</dbReference>
<evidence type="ECO:0000256" key="2">
    <source>
        <dbReference type="ARBA" id="ARBA00022561"/>
    </source>
</evidence>
<keyword evidence="2" id="KW-0167">Capsid protein</keyword>
<dbReference type="Proteomes" id="UP000142911">
    <property type="component" value="Genome"/>
</dbReference>
<evidence type="ECO:0000256" key="3">
    <source>
        <dbReference type="ARBA" id="ARBA00022603"/>
    </source>
</evidence>
<evidence type="ECO:0000256" key="1">
    <source>
        <dbReference type="ARBA" id="ARBA00004328"/>
    </source>
</evidence>
<dbReference type="Pfam" id="PF21063">
    <property type="entry name" value="Reovirus_L2_GTase"/>
    <property type="match status" value="1"/>
</dbReference>